<dbReference type="AlphaFoldDB" id="A0A1G2MQK8"/>
<dbReference type="PANTHER" id="PTHR34047:SF8">
    <property type="entry name" value="PROTEIN YKFC"/>
    <property type="match status" value="1"/>
</dbReference>
<comment type="caution">
    <text evidence="1">The sequence shown here is derived from an EMBL/GenBank/DDBJ whole genome shotgun (WGS) entry which is preliminary data.</text>
</comment>
<name>A0A1G2MQK8_9BACT</name>
<evidence type="ECO:0000313" key="1">
    <source>
        <dbReference type="EMBL" id="OHA26138.1"/>
    </source>
</evidence>
<gene>
    <name evidence="1" type="ORF">A3C06_03940</name>
</gene>
<dbReference type="EMBL" id="MHRQ01000026">
    <property type="protein sequence ID" value="OHA26138.1"/>
    <property type="molecule type" value="Genomic_DNA"/>
</dbReference>
<dbReference type="STRING" id="1802312.A3C06_03940"/>
<accession>A0A1G2MQK8</accession>
<dbReference type="Proteomes" id="UP000177565">
    <property type="component" value="Unassembled WGS sequence"/>
</dbReference>
<protein>
    <submittedName>
        <fullName evidence="1">Uncharacterized protein</fullName>
    </submittedName>
</protein>
<dbReference type="PANTHER" id="PTHR34047">
    <property type="entry name" value="NUCLEAR INTRON MATURASE 1, MITOCHONDRIAL-RELATED"/>
    <property type="match status" value="1"/>
</dbReference>
<reference evidence="1 2" key="1">
    <citation type="journal article" date="2016" name="Nat. Commun.">
        <title>Thousands of microbial genomes shed light on interconnected biogeochemical processes in an aquifer system.</title>
        <authorList>
            <person name="Anantharaman K."/>
            <person name="Brown C.T."/>
            <person name="Hug L.A."/>
            <person name="Sharon I."/>
            <person name="Castelle C.J."/>
            <person name="Probst A.J."/>
            <person name="Thomas B.C."/>
            <person name="Singh A."/>
            <person name="Wilkins M.J."/>
            <person name="Karaoz U."/>
            <person name="Brodie E.L."/>
            <person name="Williams K.H."/>
            <person name="Hubbard S.S."/>
            <person name="Banfield J.F."/>
        </authorList>
    </citation>
    <scope>NUCLEOTIDE SEQUENCE [LARGE SCALE GENOMIC DNA]</scope>
</reference>
<proteinExistence type="predicted"/>
<organism evidence="1 2">
    <name type="scientific">Candidatus Taylorbacteria bacterium RIFCSPHIGHO2_02_FULL_46_13</name>
    <dbReference type="NCBI Taxonomy" id="1802312"/>
    <lineage>
        <taxon>Bacteria</taxon>
        <taxon>Candidatus Tayloriibacteriota</taxon>
    </lineage>
</organism>
<dbReference type="InterPro" id="IPR051083">
    <property type="entry name" value="GrpII_Intron_Splice-Mob/Def"/>
</dbReference>
<sequence>MRIYRNIFDNIISLENLFSAWDEFKKGKWARPDVEVFERDLEPNLFTLHRELRNGTYRHGPYTGFFITDPKRRHVHKATVRDRVLHHAVFSVLNPIFEPTFIQNSFSCRIGKGNHKGVDVVSSMLRKESGNDRVACYVLKCDIWKFFDSIDHEVLISILSKRIQDEKTLQLLKELIKSYEMGAECERE</sequence>
<evidence type="ECO:0000313" key="2">
    <source>
        <dbReference type="Proteomes" id="UP000177565"/>
    </source>
</evidence>
<dbReference type="InterPro" id="IPR043502">
    <property type="entry name" value="DNA/RNA_pol_sf"/>
</dbReference>
<dbReference type="SUPFAM" id="SSF56672">
    <property type="entry name" value="DNA/RNA polymerases"/>
    <property type="match status" value="1"/>
</dbReference>